<keyword evidence="4" id="KW-1185">Reference proteome</keyword>
<gene>
    <name evidence="3" type="ORF">FIV36_17250</name>
    <name evidence="2" type="ORF">SAMN05216591_1132</name>
</gene>
<dbReference type="RefSeq" id="WP_010564562.1">
    <property type="nucleotide sequence ID" value="NZ_FUYI01000006.1"/>
</dbReference>
<reference evidence="3 5" key="2">
    <citation type="submission" date="2019-06" db="EMBL/GenBank/DDBJ databases">
        <title>Pseudomonas bimorpha sp. nov. isolated from bovine raw milk and skim milk concentrate.</title>
        <authorList>
            <person name="Hofmann K."/>
            <person name="Huptas C."/>
            <person name="Doll E."/>
            <person name="Scherer S."/>
            <person name="Wenning M."/>
        </authorList>
    </citation>
    <scope>NUCLEOTIDE SEQUENCE [LARGE SCALE GENOMIC DNA]</scope>
    <source>
        <strain evidence="3 5">DSM 17835</strain>
    </source>
</reference>
<reference evidence="2 4" key="1">
    <citation type="submission" date="2016-10" db="EMBL/GenBank/DDBJ databases">
        <authorList>
            <person name="Varghese N."/>
            <person name="Submissions S."/>
        </authorList>
    </citation>
    <scope>NUCLEOTIDE SEQUENCE [LARGE SCALE GENOMIC DNA]</scope>
    <source>
        <strain evidence="2 4">DSM 17835</strain>
    </source>
</reference>
<feature type="signal peptide" evidence="1">
    <location>
        <begin position="1"/>
        <end position="22"/>
    </location>
</feature>
<name>A0A5C5QCL5_9PSED</name>
<evidence type="ECO:0000256" key="1">
    <source>
        <dbReference type="SAM" id="SignalP"/>
    </source>
</evidence>
<keyword evidence="1" id="KW-0732">Signal</keyword>
<accession>A0A5C5QCL5</accession>
<dbReference type="OrthoDB" id="6981178at2"/>
<dbReference type="AlphaFoldDB" id="A0A5C5QCL5"/>
<evidence type="ECO:0008006" key="6">
    <source>
        <dbReference type="Google" id="ProtNLM"/>
    </source>
</evidence>
<evidence type="ECO:0000313" key="3">
    <source>
        <dbReference type="EMBL" id="TWS03060.1"/>
    </source>
</evidence>
<protein>
    <recommendedName>
        <fullName evidence="6">Lipoprotein</fullName>
    </recommendedName>
</protein>
<dbReference type="PROSITE" id="PS51257">
    <property type="entry name" value="PROKAR_LIPOPROTEIN"/>
    <property type="match status" value="1"/>
</dbReference>
<evidence type="ECO:0000313" key="5">
    <source>
        <dbReference type="Proteomes" id="UP000317951"/>
    </source>
</evidence>
<evidence type="ECO:0000313" key="2">
    <source>
        <dbReference type="EMBL" id="SDE84295.1"/>
    </source>
</evidence>
<dbReference type="EMBL" id="VFET01000014">
    <property type="protein sequence ID" value="TWS03060.1"/>
    <property type="molecule type" value="Genomic_DNA"/>
</dbReference>
<dbReference type="Proteomes" id="UP000182858">
    <property type="component" value="Chromosome I"/>
</dbReference>
<evidence type="ECO:0000313" key="4">
    <source>
        <dbReference type="Proteomes" id="UP000182858"/>
    </source>
</evidence>
<organism evidence="3 5">
    <name type="scientific">Pseudomonas extremaustralis</name>
    <dbReference type="NCBI Taxonomy" id="359110"/>
    <lineage>
        <taxon>Bacteria</taxon>
        <taxon>Pseudomonadati</taxon>
        <taxon>Pseudomonadota</taxon>
        <taxon>Gammaproteobacteria</taxon>
        <taxon>Pseudomonadales</taxon>
        <taxon>Pseudomonadaceae</taxon>
        <taxon>Pseudomonas</taxon>
    </lineage>
</organism>
<proteinExistence type="predicted"/>
<dbReference type="EMBL" id="LT629689">
    <property type="protein sequence ID" value="SDE84295.1"/>
    <property type="molecule type" value="Genomic_DNA"/>
</dbReference>
<dbReference type="Proteomes" id="UP000317951">
    <property type="component" value="Unassembled WGS sequence"/>
</dbReference>
<dbReference type="GeneID" id="78552644"/>
<feature type="chain" id="PRO_5022955143" description="Lipoprotein" evidence="1">
    <location>
        <begin position="23"/>
        <end position="113"/>
    </location>
</feature>
<sequence>MRSFFVPAMAFASLLLTGCATAPNAPTLTLQTGKDPETYLKCVLPKLEKHGVTSTVTQNSRHAKVVLSSKVAADDVLEAYKSQDGAKVFLYERKPLASAITPSRLELAAQECK</sequence>